<dbReference type="Gene3D" id="1.10.238.10">
    <property type="entry name" value="EF-hand"/>
    <property type="match status" value="2"/>
</dbReference>
<dbReference type="Proteomes" id="UP000085678">
    <property type="component" value="Unplaced"/>
</dbReference>
<keyword evidence="2" id="KW-0175">Coiled coil</keyword>
<feature type="compositionally biased region" description="Polar residues" evidence="3">
    <location>
        <begin position="106"/>
        <end position="118"/>
    </location>
</feature>
<feature type="compositionally biased region" description="Low complexity" evidence="3">
    <location>
        <begin position="154"/>
        <end position="180"/>
    </location>
</feature>
<feature type="compositionally biased region" description="Low complexity" evidence="3">
    <location>
        <begin position="267"/>
        <end position="285"/>
    </location>
</feature>
<feature type="compositionally biased region" description="Polar residues" evidence="3">
    <location>
        <begin position="503"/>
        <end position="519"/>
    </location>
</feature>
<evidence type="ECO:0000259" key="4">
    <source>
        <dbReference type="PROSITE" id="PS50031"/>
    </source>
</evidence>
<dbReference type="FunCoup" id="A0A1S3JYH0">
    <property type="interactions" value="912"/>
</dbReference>
<feature type="coiled-coil region" evidence="2">
    <location>
        <begin position="748"/>
        <end position="775"/>
    </location>
</feature>
<evidence type="ECO:0000313" key="7">
    <source>
        <dbReference type="RefSeq" id="XP_013415465.1"/>
    </source>
</evidence>
<dbReference type="GO" id="GO:0005737">
    <property type="term" value="C:cytoplasm"/>
    <property type="evidence" value="ECO:0007669"/>
    <property type="project" value="TreeGrafter"/>
</dbReference>
<dbReference type="InterPro" id="IPR011992">
    <property type="entry name" value="EF-hand-dom_pair"/>
</dbReference>
<evidence type="ECO:0000259" key="5">
    <source>
        <dbReference type="PROSITE" id="PS50222"/>
    </source>
</evidence>
<keyword evidence="6" id="KW-1185">Reference proteome</keyword>
<dbReference type="GO" id="GO:0005886">
    <property type="term" value="C:plasma membrane"/>
    <property type="evidence" value="ECO:0007669"/>
    <property type="project" value="TreeGrafter"/>
</dbReference>
<dbReference type="SUPFAM" id="SSF47473">
    <property type="entry name" value="EF-hand"/>
    <property type="match status" value="2"/>
</dbReference>
<dbReference type="PANTHER" id="PTHR11216">
    <property type="entry name" value="EH DOMAIN"/>
    <property type="match status" value="1"/>
</dbReference>
<dbReference type="RefSeq" id="XP_013415465.1">
    <property type="nucleotide sequence ID" value="XM_013560011.2"/>
</dbReference>
<name>A0A1S3JYH0_LINAN</name>
<evidence type="ECO:0000256" key="3">
    <source>
        <dbReference type="SAM" id="MobiDB-lite"/>
    </source>
</evidence>
<dbReference type="GO" id="GO:0006897">
    <property type="term" value="P:endocytosis"/>
    <property type="evidence" value="ECO:0007669"/>
    <property type="project" value="TreeGrafter"/>
</dbReference>
<dbReference type="PROSITE" id="PS00018">
    <property type="entry name" value="EF_HAND_1"/>
    <property type="match status" value="1"/>
</dbReference>
<dbReference type="GO" id="GO:0005509">
    <property type="term" value="F:calcium ion binding"/>
    <property type="evidence" value="ECO:0007669"/>
    <property type="project" value="InterPro"/>
</dbReference>
<dbReference type="PROSITE" id="PS50222">
    <property type="entry name" value="EF_HAND_2"/>
    <property type="match status" value="1"/>
</dbReference>
<evidence type="ECO:0000256" key="1">
    <source>
        <dbReference type="ARBA" id="ARBA00022837"/>
    </source>
</evidence>
<feature type="compositionally biased region" description="Low complexity" evidence="3">
    <location>
        <begin position="486"/>
        <end position="497"/>
    </location>
</feature>
<dbReference type="InParanoid" id="A0A1S3JYH0"/>
<dbReference type="KEGG" id="lak:106177282"/>
<proteinExistence type="predicted"/>
<dbReference type="InterPro" id="IPR018247">
    <property type="entry name" value="EF_Hand_1_Ca_BS"/>
</dbReference>
<feature type="domain" description="EH" evidence="4">
    <location>
        <begin position="298"/>
        <end position="387"/>
    </location>
</feature>
<dbReference type="OrthoDB" id="10045710at2759"/>
<sequence>MELSDQELRYYNELFQMCDVDSNQKVTRAKATELFIASGLQPDILHQITELCGAQRLGHFGRSQFYIALKLIAAAQSGLPTKLESFNAGKEIPLPVFNKQTDQEPRTTPVQQGFNQPKSEIDKSSGQQPAGQLPPPPKHSRGSTRERPVGPGGVIPSTAAVPPPAATGVEVHSNPVQSPQPLQPQPAKPESPNTTKTPVQSPPLSPNSQHKAPQTNDSYNNATQDGGTQLEKGWASFEDRNEQDQDIQGLISHDDVDHGGKQWARFSSDASSNKLDSSDVNSSDTDSVEDIWMISDEQKEYYVKQFRTLQPDLNGVILGAVAKDFFEKSKLPNDVLSKIWRLSDVNKDGALSLEEFCTAMHLVVLRRNEIELPDSLPPSLMPYTTLTDEPFNLDLPPGSTIKRPTPTSPSPQQPNQQWSTNFPPDSPSSSVVSSPGAKLPTFEFRPITADSDSKIIHPVALRMSPDGHLVDDRGRTQSEPSPYDPSAAASTASNAAAPHEANQESLVSPTRGRSQTESFLHSPPLDTNPPSKLTGPLQGRPRPTPKKAQPVQGHAPGPGAQPLLQPPPHQQHSVDTSTDSKPKVVRTLSTSIPKRGPVYGHFRSQSLDYRSLQRAKTADSLGPLAPPPAVPPRGPNKESLPKKLVNQMSEPAVLSAIETDTHVNHVETQRRTVSLDHPQMGTDDITEEEQEHSGGGLNATVKADIGTKVRSLSPPTASAIREEMNHKAKKARDKREIQAAIRQQRMNNMQFQRLNGELNQELQEVMEQRIALEIQLEHLRPFSNT</sequence>
<feature type="compositionally biased region" description="Polar residues" evidence="3">
    <location>
        <begin position="206"/>
        <end position="227"/>
    </location>
</feature>
<organism evidence="6 7">
    <name type="scientific">Lingula anatina</name>
    <name type="common">Brachiopod</name>
    <name type="synonym">Lingula unguis</name>
    <dbReference type="NCBI Taxonomy" id="7574"/>
    <lineage>
        <taxon>Eukaryota</taxon>
        <taxon>Metazoa</taxon>
        <taxon>Spiralia</taxon>
        <taxon>Lophotrochozoa</taxon>
        <taxon>Brachiopoda</taxon>
        <taxon>Linguliformea</taxon>
        <taxon>Lingulata</taxon>
        <taxon>Lingulida</taxon>
        <taxon>Linguloidea</taxon>
        <taxon>Lingulidae</taxon>
        <taxon>Lingula</taxon>
    </lineage>
</organism>
<accession>A0A1S3JYH0</accession>
<dbReference type="InterPro" id="IPR002048">
    <property type="entry name" value="EF_hand_dom"/>
</dbReference>
<feature type="domain" description="EH" evidence="4">
    <location>
        <begin position="7"/>
        <end position="93"/>
    </location>
</feature>
<gene>
    <name evidence="7" type="primary">LOC106177282</name>
</gene>
<dbReference type="GeneID" id="106177282"/>
<dbReference type="PANTHER" id="PTHR11216:SF174">
    <property type="entry name" value="GH06923P"/>
    <property type="match status" value="1"/>
</dbReference>
<feature type="region of interest" description="Disordered" evidence="3">
    <location>
        <begin position="387"/>
        <end position="436"/>
    </location>
</feature>
<evidence type="ECO:0000256" key="2">
    <source>
        <dbReference type="SAM" id="Coils"/>
    </source>
</evidence>
<feature type="compositionally biased region" description="Low complexity" evidence="3">
    <location>
        <begin position="413"/>
        <end position="435"/>
    </location>
</feature>
<dbReference type="CDD" id="cd00052">
    <property type="entry name" value="EH"/>
    <property type="match status" value="1"/>
</dbReference>
<dbReference type="PROSITE" id="PS50031">
    <property type="entry name" value="EH"/>
    <property type="match status" value="2"/>
</dbReference>
<evidence type="ECO:0000313" key="6">
    <source>
        <dbReference type="Proteomes" id="UP000085678"/>
    </source>
</evidence>
<dbReference type="AlphaFoldDB" id="A0A1S3JYH0"/>
<feature type="region of interest" description="Disordered" evidence="3">
    <location>
        <begin position="262"/>
        <end position="285"/>
    </location>
</feature>
<dbReference type="STRING" id="7574.A0A1S3JYH0"/>
<feature type="region of interest" description="Disordered" evidence="3">
    <location>
        <begin position="464"/>
        <end position="641"/>
    </location>
</feature>
<dbReference type="SMART" id="SM00027">
    <property type="entry name" value="EH"/>
    <property type="match status" value="2"/>
</dbReference>
<dbReference type="SMART" id="SM00054">
    <property type="entry name" value="EFh"/>
    <property type="match status" value="1"/>
</dbReference>
<feature type="region of interest" description="Disordered" evidence="3">
    <location>
        <begin position="98"/>
        <end position="228"/>
    </location>
</feature>
<reference evidence="7" key="1">
    <citation type="submission" date="2025-08" db="UniProtKB">
        <authorList>
            <consortium name="RefSeq"/>
        </authorList>
    </citation>
    <scope>IDENTIFICATION</scope>
    <source>
        <tissue evidence="7">Gonads</tissue>
    </source>
</reference>
<dbReference type="InterPro" id="IPR000261">
    <property type="entry name" value="EH_dom"/>
</dbReference>
<feature type="compositionally biased region" description="Pro residues" evidence="3">
    <location>
        <begin position="624"/>
        <end position="634"/>
    </location>
</feature>
<keyword evidence="1" id="KW-0106">Calcium</keyword>
<dbReference type="Pfam" id="PF12763">
    <property type="entry name" value="EH"/>
    <property type="match status" value="2"/>
</dbReference>
<feature type="domain" description="EF-hand" evidence="5">
    <location>
        <begin position="331"/>
        <end position="366"/>
    </location>
</feature>
<dbReference type="GO" id="GO:0016197">
    <property type="term" value="P:endosomal transport"/>
    <property type="evidence" value="ECO:0007669"/>
    <property type="project" value="TreeGrafter"/>
</dbReference>
<protein>
    <submittedName>
        <fullName evidence="7">RalBP1-associated Eps domain-containing protein 1 isoform X1</fullName>
    </submittedName>
</protein>